<dbReference type="InterPro" id="IPR036028">
    <property type="entry name" value="SH3-like_dom_sf"/>
</dbReference>
<dbReference type="Proteomes" id="UP001460270">
    <property type="component" value="Unassembled WGS sequence"/>
</dbReference>
<evidence type="ECO:0000313" key="5">
    <source>
        <dbReference type="EMBL" id="KAK7878851.1"/>
    </source>
</evidence>
<dbReference type="PANTHER" id="PTHR15591">
    <property type="entry name" value="RUN AND SH3 DOMAIN CONTAINING"/>
    <property type="match status" value="1"/>
</dbReference>
<feature type="domain" description="SH3" evidence="4">
    <location>
        <begin position="76"/>
        <end position="133"/>
    </location>
</feature>
<dbReference type="CDD" id="cd11958">
    <property type="entry name" value="SH3_RUSC1"/>
    <property type="match status" value="1"/>
</dbReference>
<dbReference type="GO" id="GO:0031410">
    <property type="term" value="C:cytoplasmic vesicle"/>
    <property type="evidence" value="ECO:0007669"/>
    <property type="project" value="TreeGrafter"/>
</dbReference>
<proteinExistence type="predicted"/>
<feature type="compositionally biased region" description="Acidic residues" evidence="3">
    <location>
        <begin position="57"/>
        <end position="68"/>
    </location>
</feature>
<dbReference type="InterPro" id="IPR047343">
    <property type="entry name" value="RUSC1_2"/>
</dbReference>
<dbReference type="EMBL" id="JBBPFD010000457">
    <property type="protein sequence ID" value="KAK7878851.1"/>
    <property type="molecule type" value="Genomic_DNA"/>
</dbReference>
<evidence type="ECO:0000256" key="3">
    <source>
        <dbReference type="SAM" id="MobiDB-lite"/>
    </source>
</evidence>
<accession>A0AAW0MK33</accession>
<dbReference type="Pfam" id="PF00018">
    <property type="entry name" value="SH3_1"/>
    <property type="match status" value="1"/>
</dbReference>
<organism evidence="5 6">
    <name type="scientific">Mugilogobius chulae</name>
    <name type="common">yellowstripe goby</name>
    <dbReference type="NCBI Taxonomy" id="88201"/>
    <lineage>
        <taxon>Eukaryota</taxon>
        <taxon>Metazoa</taxon>
        <taxon>Chordata</taxon>
        <taxon>Craniata</taxon>
        <taxon>Vertebrata</taxon>
        <taxon>Euteleostomi</taxon>
        <taxon>Actinopterygii</taxon>
        <taxon>Neopterygii</taxon>
        <taxon>Teleostei</taxon>
        <taxon>Neoteleostei</taxon>
        <taxon>Acanthomorphata</taxon>
        <taxon>Gobiaria</taxon>
        <taxon>Gobiiformes</taxon>
        <taxon>Gobioidei</taxon>
        <taxon>Gobiidae</taxon>
        <taxon>Gobionellinae</taxon>
        <taxon>Mugilogobius</taxon>
    </lineage>
</organism>
<evidence type="ECO:0000313" key="6">
    <source>
        <dbReference type="Proteomes" id="UP001460270"/>
    </source>
</evidence>
<dbReference type="InterPro" id="IPR001452">
    <property type="entry name" value="SH3_domain"/>
</dbReference>
<evidence type="ECO:0000256" key="1">
    <source>
        <dbReference type="ARBA" id="ARBA00022443"/>
    </source>
</evidence>
<gene>
    <name evidence="5" type="ORF">WMY93_030877</name>
</gene>
<feature type="region of interest" description="Disordered" evidence="3">
    <location>
        <begin position="46"/>
        <end position="78"/>
    </location>
</feature>
<reference evidence="6" key="1">
    <citation type="submission" date="2024-04" db="EMBL/GenBank/DDBJ databases">
        <title>Salinicola lusitanus LLJ914,a marine bacterium isolated from the Okinawa Trough.</title>
        <authorList>
            <person name="Li J."/>
        </authorList>
    </citation>
    <scope>NUCLEOTIDE SEQUENCE [LARGE SCALE GENOMIC DNA]</scope>
</reference>
<evidence type="ECO:0000256" key="2">
    <source>
        <dbReference type="PROSITE-ProRule" id="PRU00192"/>
    </source>
</evidence>
<dbReference type="SUPFAM" id="SSF50044">
    <property type="entry name" value="SH3-domain"/>
    <property type="match status" value="1"/>
</dbReference>
<dbReference type="AlphaFoldDB" id="A0AAW0MK33"/>
<keyword evidence="1 2" id="KW-0728">SH3 domain</keyword>
<dbReference type="PANTHER" id="PTHR15591:SF11">
    <property type="entry name" value="AP-4 COMPLEX ACCESSORY SUBUNIT RUSC1"/>
    <property type="match status" value="1"/>
</dbReference>
<name>A0AAW0MK33_9GOBI</name>
<dbReference type="SMART" id="SM00326">
    <property type="entry name" value="SH3"/>
    <property type="match status" value="1"/>
</dbReference>
<comment type="caution">
    <text evidence="5">The sequence shown here is derived from an EMBL/GenBank/DDBJ whole genome shotgun (WGS) entry which is preliminary data.</text>
</comment>
<protein>
    <recommendedName>
        <fullName evidence="4">SH3 domain-containing protein</fullName>
    </recommendedName>
</protein>
<dbReference type="Gene3D" id="2.30.30.40">
    <property type="entry name" value="SH3 Domains"/>
    <property type="match status" value="1"/>
</dbReference>
<evidence type="ECO:0000259" key="4">
    <source>
        <dbReference type="PROSITE" id="PS50002"/>
    </source>
</evidence>
<keyword evidence="6" id="KW-1185">Reference proteome</keyword>
<sequence length="133" mass="14643">MLWGLNRLFGAPKSLTSPSAHTAPTRRPSQWLAPGVTVLTRMVSSSTAPMLKKMSESQEESSPEEAEAVEMKDQPRPLRSVRTLCDHRGTGSQLSFCKGEELQVLGGVDQDWIRCRRGNTEGLVPIGYTSLIM</sequence>
<dbReference type="PROSITE" id="PS50002">
    <property type="entry name" value="SH3"/>
    <property type="match status" value="1"/>
</dbReference>